<dbReference type="EMBL" id="CM047748">
    <property type="protein sequence ID" value="KAJ0014989.1"/>
    <property type="molecule type" value="Genomic_DNA"/>
</dbReference>
<gene>
    <name evidence="1" type="ORF">Pint_20218</name>
</gene>
<reference evidence="2" key="1">
    <citation type="journal article" date="2023" name="G3 (Bethesda)">
        <title>Genome assembly and association tests identify interacting loci associated with vigor, precocity, and sex in interspecific pistachio rootstocks.</title>
        <authorList>
            <person name="Palmer W."/>
            <person name="Jacygrad E."/>
            <person name="Sagayaradj S."/>
            <person name="Cavanaugh K."/>
            <person name="Han R."/>
            <person name="Bertier L."/>
            <person name="Beede B."/>
            <person name="Kafkas S."/>
            <person name="Golino D."/>
            <person name="Preece J."/>
            <person name="Michelmore R."/>
        </authorList>
    </citation>
    <scope>NUCLEOTIDE SEQUENCE [LARGE SCALE GENOMIC DNA]</scope>
</reference>
<organism evidence="1 2">
    <name type="scientific">Pistacia integerrima</name>
    <dbReference type="NCBI Taxonomy" id="434235"/>
    <lineage>
        <taxon>Eukaryota</taxon>
        <taxon>Viridiplantae</taxon>
        <taxon>Streptophyta</taxon>
        <taxon>Embryophyta</taxon>
        <taxon>Tracheophyta</taxon>
        <taxon>Spermatophyta</taxon>
        <taxon>Magnoliopsida</taxon>
        <taxon>eudicotyledons</taxon>
        <taxon>Gunneridae</taxon>
        <taxon>Pentapetalae</taxon>
        <taxon>rosids</taxon>
        <taxon>malvids</taxon>
        <taxon>Sapindales</taxon>
        <taxon>Anacardiaceae</taxon>
        <taxon>Pistacia</taxon>
    </lineage>
</organism>
<sequence length="274" mass="31308">MEKPGPGGFFGDMEVLFLQKDIRIEQSEFCFEYKENAHHQFMLISSLRDHSILIPSKALTAFLDVLEGFCSDFENNQQNKKIGKPKQFKIDDKVEFRFMVGQNKWGQFLKVWKASSREAKNTIFIPSENNGWEHFRKTLAELADTAKHMCPPFETRFDPLKRPTKVSDAKVDSTDSPSAENLTVAELNIEPSQNENTGIGESKMLRAGWKRFYFDLGSNKKGNFLKISEVMNGYRSSIIIPSARLQQFHEMVGHFIQNKNETSASTSKYSGSGR</sequence>
<name>A0ACC0XES2_9ROSI</name>
<protein>
    <submittedName>
        <fullName evidence="1">Uncharacterized protein</fullName>
    </submittedName>
</protein>
<evidence type="ECO:0000313" key="1">
    <source>
        <dbReference type="EMBL" id="KAJ0014989.1"/>
    </source>
</evidence>
<dbReference type="Proteomes" id="UP001163603">
    <property type="component" value="Chromosome 13"/>
</dbReference>
<proteinExistence type="predicted"/>
<comment type="caution">
    <text evidence="1">The sequence shown here is derived from an EMBL/GenBank/DDBJ whole genome shotgun (WGS) entry which is preliminary data.</text>
</comment>
<accession>A0ACC0XES2</accession>
<keyword evidence="2" id="KW-1185">Reference proteome</keyword>
<evidence type="ECO:0000313" key="2">
    <source>
        <dbReference type="Proteomes" id="UP001163603"/>
    </source>
</evidence>